<evidence type="ECO:0000256" key="5">
    <source>
        <dbReference type="ARBA" id="ARBA00022741"/>
    </source>
</evidence>
<dbReference type="EC" id="2.7.13.3" evidence="2"/>
<evidence type="ECO:0000256" key="4">
    <source>
        <dbReference type="ARBA" id="ARBA00022679"/>
    </source>
</evidence>
<dbReference type="RefSeq" id="WP_077835290.1">
    <property type="nucleotide sequence ID" value="NZ_CP096983.1"/>
</dbReference>
<dbReference type="GO" id="GO:0005524">
    <property type="term" value="F:ATP binding"/>
    <property type="evidence" value="ECO:0007669"/>
    <property type="project" value="UniProtKB-KW"/>
</dbReference>
<keyword evidence="7" id="KW-0067">ATP-binding</keyword>
<dbReference type="SUPFAM" id="SSF55874">
    <property type="entry name" value="ATPase domain of HSP90 chaperone/DNA topoisomerase II/histidine kinase"/>
    <property type="match status" value="1"/>
</dbReference>
<dbReference type="Gene3D" id="1.20.5.1930">
    <property type="match status" value="1"/>
</dbReference>
<dbReference type="KEGG" id="crw:CROST_005250"/>
<dbReference type="Proteomes" id="UP000190951">
    <property type="component" value="Chromosome"/>
</dbReference>
<dbReference type="STRING" id="84029.CROST_32400"/>
<dbReference type="CDD" id="cd16917">
    <property type="entry name" value="HATPase_UhpB-NarQ-NarX-like"/>
    <property type="match status" value="1"/>
</dbReference>
<dbReference type="InterPro" id="IPR011712">
    <property type="entry name" value="Sig_transdc_His_kin_sub3_dim/P"/>
</dbReference>
<feature type="domain" description="Signal transduction histidine kinase subgroup 3 dimerisation and phosphoacceptor" evidence="10">
    <location>
        <begin position="170"/>
        <end position="236"/>
    </location>
</feature>
<dbReference type="GO" id="GO:0046983">
    <property type="term" value="F:protein dimerization activity"/>
    <property type="evidence" value="ECO:0007669"/>
    <property type="project" value="InterPro"/>
</dbReference>
<dbReference type="Gene3D" id="3.30.565.10">
    <property type="entry name" value="Histidine kinase-like ATPase, C-terminal domain"/>
    <property type="match status" value="1"/>
</dbReference>
<dbReference type="InterPro" id="IPR050482">
    <property type="entry name" value="Sensor_HK_TwoCompSys"/>
</dbReference>
<dbReference type="InterPro" id="IPR036890">
    <property type="entry name" value="HATPase_C_sf"/>
</dbReference>
<dbReference type="GO" id="GO:0000155">
    <property type="term" value="F:phosphorelay sensor kinase activity"/>
    <property type="evidence" value="ECO:0007669"/>
    <property type="project" value="InterPro"/>
</dbReference>
<evidence type="ECO:0000259" key="9">
    <source>
        <dbReference type="Pfam" id="PF02518"/>
    </source>
</evidence>
<gene>
    <name evidence="11" type="ORF">CROST_005250</name>
</gene>
<evidence type="ECO:0000313" key="11">
    <source>
        <dbReference type="EMBL" id="URZ09826.1"/>
    </source>
</evidence>
<evidence type="ECO:0000256" key="1">
    <source>
        <dbReference type="ARBA" id="ARBA00000085"/>
    </source>
</evidence>
<accession>A0A1S8L1I8</accession>
<keyword evidence="5" id="KW-0547">Nucleotide-binding</keyword>
<dbReference type="InterPro" id="IPR003594">
    <property type="entry name" value="HATPase_dom"/>
</dbReference>
<evidence type="ECO:0000256" key="2">
    <source>
        <dbReference type="ARBA" id="ARBA00012438"/>
    </source>
</evidence>
<feature type="domain" description="Histidine kinase/HSP90-like ATPase" evidence="9">
    <location>
        <begin position="278"/>
        <end position="354"/>
    </location>
</feature>
<reference evidence="11 12" key="1">
    <citation type="submission" date="2022-04" db="EMBL/GenBank/DDBJ databases">
        <title>Genome sequence of C. roseum typestrain.</title>
        <authorList>
            <person name="Poehlein A."/>
            <person name="Schoch T."/>
            <person name="Duerre P."/>
            <person name="Daniel R."/>
        </authorList>
    </citation>
    <scope>NUCLEOTIDE SEQUENCE [LARGE SCALE GENOMIC DNA]</scope>
    <source>
        <strain evidence="11 12">DSM 7320</strain>
    </source>
</reference>
<evidence type="ECO:0000256" key="6">
    <source>
        <dbReference type="ARBA" id="ARBA00022777"/>
    </source>
</evidence>
<dbReference type="AlphaFoldDB" id="A0A1S8L1I8"/>
<keyword evidence="8" id="KW-0902">Two-component regulatory system</keyword>
<keyword evidence="12" id="KW-1185">Reference proteome</keyword>
<comment type="catalytic activity">
    <reaction evidence="1">
        <text>ATP + protein L-histidine = ADP + protein N-phospho-L-histidine.</text>
        <dbReference type="EC" id="2.7.13.3"/>
    </reaction>
</comment>
<dbReference type="PANTHER" id="PTHR24421">
    <property type="entry name" value="NITRATE/NITRITE SENSOR PROTEIN NARX-RELATED"/>
    <property type="match status" value="1"/>
</dbReference>
<organism evidence="11 12">
    <name type="scientific">Clostridium felsineum</name>
    <dbReference type="NCBI Taxonomy" id="36839"/>
    <lineage>
        <taxon>Bacteria</taxon>
        <taxon>Bacillati</taxon>
        <taxon>Bacillota</taxon>
        <taxon>Clostridia</taxon>
        <taxon>Eubacteriales</taxon>
        <taxon>Clostridiaceae</taxon>
        <taxon>Clostridium</taxon>
    </lineage>
</organism>
<evidence type="ECO:0000256" key="7">
    <source>
        <dbReference type="ARBA" id="ARBA00022840"/>
    </source>
</evidence>
<dbReference type="GO" id="GO:0016020">
    <property type="term" value="C:membrane"/>
    <property type="evidence" value="ECO:0007669"/>
    <property type="project" value="InterPro"/>
</dbReference>
<name>A0A1S8L1I8_9CLOT</name>
<keyword evidence="3" id="KW-0597">Phosphoprotein</keyword>
<dbReference type="PANTHER" id="PTHR24421:SF10">
    <property type="entry name" value="NITRATE_NITRITE SENSOR PROTEIN NARQ"/>
    <property type="match status" value="1"/>
</dbReference>
<proteinExistence type="predicted"/>
<evidence type="ECO:0000313" key="12">
    <source>
        <dbReference type="Proteomes" id="UP000190951"/>
    </source>
</evidence>
<evidence type="ECO:0000259" key="10">
    <source>
        <dbReference type="Pfam" id="PF07730"/>
    </source>
</evidence>
<evidence type="ECO:0000256" key="3">
    <source>
        <dbReference type="ARBA" id="ARBA00022553"/>
    </source>
</evidence>
<sequence>MKNKFLITLKTIFFLYVLIEFGISSVNERFIIIMFLINVIMFVLKERFFKAKYTSFVELLIVMVSCYYNNCFTFLLPIVIFDFVYDEFYLGMIPAFIGMMYFKVYINLNIIGFCIISAMIAYCLKIMEKKEEQYRKIYDDERRLIYELEDAKVKLMNSSLEVAHMAEIKERNRIARDIHDNVGHSIAGTFMQLQVALKLYDRDSEKSKKILKESIDRISESLTLIRNTVHNIVPKEEVGIDYIKNIIDNFKFCSVDFSCNGNTELISITNMQVIALNIKEALTNALKYSSATKVIINIDINDKFIRLYIKDNGIGASTTIKEGLGISGMRDRIRAVGGSISTSGENGFLIVCIIPINSEGGRIFEGTNS</sequence>
<dbReference type="Pfam" id="PF07730">
    <property type="entry name" value="HisKA_3"/>
    <property type="match status" value="1"/>
</dbReference>
<dbReference type="EMBL" id="CP096983">
    <property type="protein sequence ID" value="URZ09826.1"/>
    <property type="molecule type" value="Genomic_DNA"/>
</dbReference>
<evidence type="ECO:0000256" key="8">
    <source>
        <dbReference type="ARBA" id="ARBA00023012"/>
    </source>
</evidence>
<keyword evidence="6" id="KW-0418">Kinase</keyword>
<dbReference type="Pfam" id="PF02518">
    <property type="entry name" value="HATPase_c"/>
    <property type="match status" value="1"/>
</dbReference>
<keyword evidence="4" id="KW-0808">Transferase</keyword>
<protein>
    <recommendedName>
        <fullName evidence="2">histidine kinase</fullName>
        <ecNumber evidence="2">2.7.13.3</ecNumber>
    </recommendedName>
</protein>